<keyword evidence="2" id="KW-1185">Reference proteome</keyword>
<name>A0ABV5LWW2_9ACTN</name>
<evidence type="ECO:0008006" key="3">
    <source>
        <dbReference type="Google" id="ProtNLM"/>
    </source>
</evidence>
<proteinExistence type="predicted"/>
<accession>A0ABV5LWW2</accession>
<dbReference type="EMBL" id="JBHMDM010000007">
    <property type="protein sequence ID" value="MFB9378585.1"/>
    <property type="molecule type" value="Genomic_DNA"/>
</dbReference>
<comment type="caution">
    <text evidence="1">The sequence shown here is derived from an EMBL/GenBank/DDBJ whole genome shotgun (WGS) entry which is preliminary data.</text>
</comment>
<dbReference type="Proteomes" id="UP001589748">
    <property type="component" value="Unassembled WGS sequence"/>
</dbReference>
<organism evidence="1 2">
    <name type="scientific">Kineococcus gynurae</name>
    <dbReference type="NCBI Taxonomy" id="452979"/>
    <lineage>
        <taxon>Bacteria</taxon>
        <taxon>Bacillati</taxon>
        <taxon>Actinomycetota</taxon>
        <taxon>Actinomycetes</taxon>
        <taxon>Kineosporiales</taxon>
        <taxon>Kineosporiaceae</taxon>
        <taxon>Kineococcus</taxon>
    </lineage>
</organism>
<protein>
    <recommendedName>
        <fullName evidence="3">Ferrous iron transport protein A</fullName>
    </recommendedName>
</protein>
<reference evidence="1 2" key="1">
    <citation type="submission" date="2024-09" db="EMBL/GenBank/DDBJ databases">
        <authorList>
            <person name="Sun Q."/>
            <person name="Mori K."/>
        </authorList>
    </citation>
    <scope>NUCLEOTIDE SEQUENCE [LARGE SCALE GENOMIC DNA]</scope>
    <source>
        <strain evidence="1 2">TISTR 1856</strain>
    </source>
</reference>
<evidence type="ECO:0000313" key="1">
    <source>
        <dbReference type="EMBL" id="MFB9378585.1"/>
    </source>
</evidence>
<dbReference type="RefSeq" id="WP_380136746.1">
    <property type="nucleotide sequence ID" value="NZ_JBHLUI010000008.1"/>
</dbReference>
<gene>
    <name evidence="1" type="ORF">ACFFVI_16605</name>
</gene>
<evidence type="ECO:0000313" key="2">
    <source>
        <dbReference type="Proteomes" id="UP001589748"/>
    </source>
</evidence>
<sequence>MSASEGADLNEAISKLVGKSVRVRLTTGGDAITGRLTELGAEGLILDEGRSVIALRSVAAVTAKVPSRGIVKRIR</sequence>